<organism evidence="4 5">
    <name type="scientific">Runella defluvii</name>
    <dbReference type="NCBI Taxonomy" id="370973"/>
    <lineage>
        <taxon>Bacteria</taxon>
        <taxon>Pseudomonadati</taxon>
        <taxon>Bacteroidota</taxon>
        <taxon>Cytophagia</taxon>
        <taxon>Cytophagales</taxon>
        <taxon>Spirosomataceae</taxon>
        <taxon>Runella</taxon>
    </lineage>
</organism>
<evidence type="ECO:0000259" key="3">
    <source>
        <dbReference type="PROSITE" id="PS51371"/>
    </source>
</evidence>
<dbReference type="CDD" id="cd04623">
    <property type="entry name" value="CBS_pair_bac_euk"/>
    <property type="match status" value="1"/>
</dbReference>
<dbReference type="InterPro" id="IPR044725">
    <property type="entry name" value="CBSX3_CBS_dom"/>
</dbReference>
<dbReference type="PROSITE" id="PS51371">
    <property type="entry name" value="CBS"/>
    <property type="match status" value="2"/>
</dbReference>
<dbReference type="AlphaFoldDB" id="A0A7W6ESF9"/>
<proteinExistence type="predicted"/>
<feature type="domain" description="CBS" evidence="3">
    <location>
        <begin position="10"/>
        <end position="67"/>
    </location>
</feature>
<dbReference type="Gene3D" id="3.10.580.10">
    <property type="entry name" value="CBS-domain"/>
    <property type="match status" value="1"/>
</dbReference>
<dbReference type="EMBL" id="JACIBY010000012">
    <property type="protein sequence ID" value="MBB3840675.1"/>
    <property type="molecule type" value="Genomic_DNA"/>
</dbReference>
<gene>
    <name evidence="4" type="ORF">FHS57_004695</name>
</gene>
<feature type="domain" description="CBS" evidence="3">
    <location>
        <begin position="76"/>
        <end position="132"/>
    </location>
</feature>
<evidence type="ECO:0000313" key="4">
    <source>
        <dbReference type="EMBL" id="MBB3840675.1"/>
    </source>
</evidence>
<accession>A0A7W6ESF9</accession>
<dbReference type="SUPFAM" id="SSF54631">
    <property type="entry name" value="CBS-domain pair"/>
    <property type="match status" value="1"/>
</dbReference>
<dbReference type="InterPro" id="IPR046342">
    <property type="entry name" value="CBS_dom_sf"/>
</dbReference>
<reference evidence="4 5" key="1">
    <citation type="submission" date="2020-08" db="EMBL/GenBank/DDBJ databases">
        <title>Genomic Encyclopedia of Type Strains, Phase IV (KMG-IV): sequencing the most valuable type-strain genomes for metagenomic binning, comparative biology and taxonomic classification.</title>
        <authorList>
            <person name="Goeker M."/>
        </authorList>
    </citation>
    <scope>NUCLEOTIDE SEQUENCE [LARGE SCALE GENOMIC DNA]</scope>
    <source>
        <strain evidence="4 5">DSM 17976</strain>
    </source>
</reference>
<dbReference type="InterPro" id="IPR051257">
    <property type="entry name" value="Diverse_CBS-Domain"/>
</dbReference>
<dbReference type="PANTHER" id="PTHR43080:SF2">
    <property type="entry name" value="CBS DOMAIN-CONTAINING PROTEIN"/>
    <property type="match status" value="1"/>
</dbReference>
<dbReference type="Pfam" id="PF00571">
    <property type="entry name" value="CBS"/>
    <property type="match status" value="2"/>
</dbReference>
<dbReference type="Proteomes" id="UP000541352">
    <property type="component" value="Unassembled WGS sequence"/>
</dbReference>
<evidence type="ECO:0000313" key="5">
    <source>
        <dbReference type="Proteomes" id="UP000541352"/>
    </source>
</evidence>
<name>A0A7W6ESF9_9BACT</name>
<keyword evidence="5" id="KW-1185">Reference proteome</keyword>
<sequence length="145" mass="16115">MNIKNVLRDKSRNAIFSVTSETTVYEALQQMAEKNIGAVLVIDEGNLTGIFSERDYARKGILQGRSSQSTLIKDVMTSKLITVSSEQKLEEAMLIMSEKHIRHLPVVDEGELIGIISINDVVSSIIKDQKARIQSLESYISGSPY</sequence>
<keyword evidence="1 2" id="KW-0129">CBS domain</keyword>
<dbReference type="RefSeq" id="WP_028526180.1">
    <property type="nucleotide sequence ID" value="NZ_JACIBY010000012.1"/>
</dbReference>
<evidence type="ECO:0000256" key="2">
    <source>
        <dbReference type="PROSITE-ProRule" id="PRU00703"/>
    </source>
</evidence>
<protein>
    <submittedName>
        <fullName evidence="4">CBS domain-containing protein</fullName>
    </submittedName>
</protein>
<evidence type="ECO:0000256" key="1">
    <source>
        <dbReference type="ARBA" id="ARBA00023122"/>
    </source>
</evidence>
<dbReference type="PANTHER" id="PTHR43080">
    <property type="entry name" value="CBS DOMAIN-CONTAINING PROTEIN CBSX3, MITOCHONDRIAL"/>
    <property type="match status" value="1"/>
</dbReference>
<dbReference type="InterPro" id="IPR000644">
    <property type="entry name" value="CBS_dom"/>
</dbReference>
<dbReference type="SMART" id="SM00116">
    <property type="entry name" value="CBS"/>
    <property type="match status" value="2"/>
</dbReference>
<comment type="caution">
    <text evidence="4">The sequence shown here is derived from an EMBL/GenBank/DDBJ whole genome shotgun (WGS) entry which is preliminary data.</text>
</comment>